<keyword evidence="2" id="KW-1185">Reference proteome</keyword>
<accession>A0A2N6PFG1</accession>
<protein>
    <submittedName>
        <fullName evidence="1">DUF488 domain-containing protein</fullName>
    </submittedName>
</protein>
<gene>
    <name evidence="1" type="ORF">CJ198_11620</name>
</gene>
<evidence type="ECO:0000313" key="1">
    <source>
        <dbReference type="EMBL" id="PMB97426.1"/>
    </source>
</evidence>
<comment type="caution">
    <text evidence="1">The sequence shown here is derived from an EMBL/GenBank/DDBJ whole genome shotgun (WGS) entry which is preliminary data.</text>
</comment>
<dbReference type="OrthoDB" id="9790745at2"/>
<dbReference type="PANTHER" id="PTHR36849">
    <property type="entry name" value="CYTOPLASMIC PROTEIN-RELATED"/>
    <property type="match status" value="1"/>
</dbReference>
<dbReference type="InterPro" id="IPR052552">
    <property type="entry name" value="YeaO-like"/>
</dbReference>
<sequence length="116" mass="13397">MSEISVARIYDDADGYRVLLDRIWPRGVSKEDADLDLWAKDVAPSDDLRTWFHNGGDYDEFAKRYRAELKDSDAYEDFSATLAEQKNIVLLTASKDPEHSHLSVMKQMLSKRDKKN</sequence>
<dbReference type="AlphaFoldDB" id="A0A2N6PFG1"/>
<name>A0A2N6PFG1_9MICO</name>
<dbReference type="RefSeq" id="WP_102162775.1">
    <property type="nucleotide sequence ID" value="NZ_PNFZ01000007.1"/>
</dbReference>
<dbReference type="PANTHER" id="PTHR36849:SF1">
    <property type="entry name" value="CYTOPLASMIC PROTEIN"/>
    <property type="match status" value="1"/>
</dbReference>
<reference evidence="1 2" key="1">
    <citation type="submission" date="2017-09" db="EMBL/GenBank/DDBJ databases">
        <title>Bacterial strain isolated from the female urinary microbiota.</title>
        <authorList>
            <person name="Thomas-White K."/>
            <person name="Kumar N."/>
            <person name="Forster S."/>
            <person name="Putonti C."/>
            <person name="Lawley T."/>
            <person name="Wolfe A.J."/>
        </authorList>
    </citation>
    <scope>NUCLEOTIDE SEQUENCE [LARGE SCALE GENOMIC DNA]</scope>
    <source>
        <strain evidence="1 2">UMB0680</strain>
    </source>
</reference>
<evidence type="ECO:0000313" key="2">
    <source>
        <dbReference type="Proteomes" id="UP000235703"/>
    </source>
</evidence>
<dbReference type="Pfam" id="PF22752">
    <property type="entry name" value="DUF488-N3i"/>
    <property type="match status" value="1"/>
</dbReference>
<proteinExistence type="predicted"/>
<dbReference type="EMBL" id="PNFZ01000007">
    <property type="protein sequence ID" value="PMB97426.1"/>
    <property type="molecule type" value="Genomic_DNA"/>
</dbReference>
<organism evidence="1 2">
    <name type="scientific">Brevibacterium luteolum</name>
    <dbReference type="NCBI Taxonomy" id="199591"/>
    <lineage>
        <taxon>Bacteria</taxon>
        <taxon>Bacillati</taxon>
        <taxon>Actinomycetota</taxon>
        <taxon>Actinomycetes</taxon>
        <taxon>Micrococcales</taxon>
        <taxon>Brevibacteriaceae</taxon>
        <taxon>Brevibacterium</taxon>
    </lineage>
</organism>
<dbReference type="Proteomes" id="UP000235703">
    <property type="component" value="Unassembled WGS sequence"/>
</dbReference>